<gene>
    <name evidence="1" type="ORF">FB563_7341</name>
</gene>
<accession>A0A542SZX4</accession>
<comment type="caution">
    <text evidence="1">The sequence shown here is derived from an EMBL/GenBank/DDBJ whole genome shotgun (WGS) entry which is preliminary data.</text>
</comment>
<dbReference type="AlphaFoldDB" id="A0A542SZX4"/>
<evidence type="ECO:0000313" key="1">
    <source>
        <dbReference type="EMBL" id="TQK80166.1"/>
    </source>
</evidence>
<reference evidence="1 2" key="1">
    <citation type="submission" date="2019-06" db="EMBL/GenBank/DDBJ databases">
        <title>Sequencing the genomes of 1000 actinobacteria strains.</title>
        <authorList>
            <person name="Klenk H.-P."/>
        </authorList>
    </citation>
    <scope>NUCLEOTIDE SEQUENCE [LARGE SCALE GENOMIC DNA]</scope>
    <source>
        <strain evidence="1 2">DSM 41929</strain>
    </source>
</reference>
<proteinExistence type="predicted"/>
<keyword evidence="2" id="KW-1185">Reference proteome</keyword>
<dbReference type="Proteomes" id="UP000318103">
    <property type="component" value="Unassembled WGS sequence"/>
</dbReference>
<evidence type="ECO:0000313" key="2">
    <source>
        <dbReference type="Proteomes" id="UP000318103"/>
    </source>
</evidence>
<name>A0A542SZX4_9ACTN</name>
<sequence length="199" mass="21431">MGHRGWWEDTSSVRPDWRPGAARVIVGNMAESTAAGPASPRRHSTREAVLFGGVYGAVLASSMVAALSQYGRTTAAGRRYDAVWLLVTALASALAHGYAHYIAERAPHSRWDVLRTLRDEWPLVTAVLPTVFLLAGAGWGWWPPNGVEYPAFALNIGILFTLGVITARWSSRSWPTAVLMGLGDALLGVIVVVANALIK</sequence>
<organism evidence="1 2">
    <name type="scientific">Streptomyces puniciscabiei</name>
    <dbReference type="NCBI Taxonomy" id="164348"/>
    <lineage>
        <taxon>Bacteria</taxon>
        <taxon>Bacillati</taxon>
        <taxon>Actinomycetota</taxon>
        <taxon>Actinomycetes</taxon>
        <taxon>Kitasatosporales</taxon>
        <taxon>Streptomycetaceae</taxon>
        <taxon>Streptomyces</taxon>
    </lineage>
</organism>
<dbReference type="EMBL" id="VFNX01000003">
    <property type="protein sequence ID" value="TQK80166.1"/>
    <property type="molecule type" value="Genomic_DNA"/>
</dbReference>
<protein>
    <submittedName>
        <fullName evidence="1">Uncharacterized protein</fullName>
    </submittedName>
</protein>